<dbReference type="SUPFAM" id="SSF111126">
    <property type="entry name" value="Ligand-binding domain in the NO signalling and Golgi transport"/>
    <property type="match status" value="1"/>
</dbReference>
<name>U3BYH2_9VIBR</name>
<keyword evidence="3" id="KW-1185">Reference proteome</keyword>
<accession>U3BYH2</accession>
<sequence length="179" mass="20568">MKGIIFTEFIELVEEKFGLEVVDKMFLMANDEGIYTSVGSYDHRQLVKLITQLSKLTGISSEALQETFGESVFSNLMKSIPSGINYQNFTTTFVFIRKVEDLIHVEVKKLYPNTKPPQFDFISETKSEMVFDYHSARCMSHVCLGLIKGCAQYFNEIVDVIYQNQTANGDHVRFHLEVR</sequence>
<evidence type="ECO:0000313" key="3">
    <source>
        <dbReference type="Proteomes" id="UP000016567"/>
    </source>
</evidence>
<dbReference type="GO" id="GO:0020037">
    <property type="term" value="F:heme binding"/>
    <property type="evidence" value="ECO:0007669"/>
    <property type="project" value="InterPro"/>
</dbReference>
<dbReference type="AlphaFoldDB" id="U3BYH2"/>
<dbReference type="Gene3D" id="3.90.1520.10">
    <property type="entry name" value="H-NOX domain"/>
    <property type="match status" value="1"/>
</dbReference>
<dbReference type="OrthoDB" id="7266652at2"/>
<dbReference type="InterPro" id="IPR024096">
    <property type="entry name" value="NO_sig/Golgi_transp_ligand-bd"/>
</dbReference>
<dbReference type="Proteomes" id="UP000016567">
    <property type="component" value="Unassembled WGS sequence"/>
</dbReference>
<gene>
    <name evidence="2" type="ORF">VAZ01S_009_00220</name>
</gene>
<evidence type="ECO:0000313" key="2">
    <source>
        <dbReference type="EMBL" id="GAD74344.1"/>
    </source>
</evidence>
<dbReference type="RefSeq" id="WP_021708124.1">
    <property type="nucleotide sequence ID" value="NZ_BAOB01000074.1"/>
</dbReference>
<organism evidence="2 3">
    <name type="scientific">Vibrio azureus NBRC 104587</name>
    <dbReference type="NCBI Taxonomy" id="1219077"/>
    <lineage>
        <taxon>Bacteria</taxon>
        <taxon>Pseudomonadati</taxon>
        <taxon>Pseudomonadota</taxon>
        <taxon>Gammaproteobacteria</taxon>
        <taxon>Vibrionales</taxon>
        <taxon>Vibrionaceae</taxon>
        <taxon>Vibrio</taxon>
    </lineage>
</organism>
<comment type="caution">
    <text evidence="2">The sequence shown here is derived from an EMBL/GenBank/DDBJ whole genome shotgun (WGS) entry which is preliminary data.</text>
</comment>
<dbReference type="InterPro" id="IPR011644">
    <property type="entry name" value="Heme_NO-bd"/>
</dbReference>
<proteinExistence type="predicted"/>
<dbReference type="eggNOG" id="COG1719">
    <property type="taxonomic scope" value="Bacteria"/>
</dbReference>
<reference evidence="2 3" key="1">
    <citation type="submission" date="2013-09" db="EMBL/GenBank/DDBJ databases">
        <title>Whole genome shotgun sequence of Vibrio azureus NBRC 104587.</title>
        <authorList>
            <person name="Isaki S."/>
            <person name="Hosoyama A."/>
            <person name="Numata M."/>
            <person name="Hashimoto M."/>
            <person name="Hosoyama Y."/>
            <person name="Tsuchikane K."/>
            <person name="Noguchi M."/>
            <person name="Hirakata S."/>
            <person name="Ichikawa N."/>
            <person name="Ohji S."/>
            <person name="Yamazoe A."/>
            <person name="Fujita N."/>
        </authorList>
    </citation>
    <scope>NUCLEOTIDE SEQUENCE [LARGE SCALE GENOMIC DNA]</scope>
    <source>
        <strain evidence="2 3">NBRC 104587</strain>
    </source>
</reference>
<evidence type="ECO:0000259" key="1">
    <source>
        <dbReference type="Pfam" id="PF07700"/>
    </source>
</evidence>
<dbReference type="EMBL" id="BATL01000009">
    <property type="protein sequence ID" value="GAD74344.1"/>
    <property type="molecule type" value="Genomic_DNA"/>
</dbReference>
<protein>
    <recommendedName>
        <fullName evidence="1">Heme NO-binding domain-containing protein</fullName>
    </recommendedName>
</protein>
<dbReference type="InterPro" id="IPR038158">
    <property type="entry name" value="H-NOX_domain_sf"/>
</dbReference>
<feature type="domain" description="Heme NO-binding" evidence="1">
    <location>
        <begin position="2"/>
        <end position="160"/>
    </location>
</feature>
<dbReference type="STRING" id="1219077.VAZ01S_009_00220"/>
<dbReference type="Pfam" id="PF07700">
    <property type="entry name" value="HNOB"/>
    <property type="match status" value="1"/>
</dbReference>